<evidence type="ECO:0000256" key="2">
    <source>
        <dbReference type="ARBA" id="ARBA00023125"/>
    </source>
</evidence>
<evidence type="ECO:0000259" key="4">
    <source>
        <dbReference type="PROSITE" id="PS51071"/>
    </source>
</evidence>
<evidence type="ECO:0000256" key="3">
    <source>
        <dbReference type="ARBA" id="ARBA00023163"/>
    </source>
</evidence>
<name>A0A4Q0I2F2_9FIRM</name>
<dbReference type="GO" id="GO:0003700">
    <property type="term" value="F:DNA-binding transcription factor activity"/>
    <property type="evidence" value="ECO:0007669"/>
    <property type="project" value="InterPro"/>
</dbReference>
<dbReference type="InterPro" id="IPR009057">
    <property type="entry name" value="Homeodomain-like_sf"/>
</dbReference>
<dbReference type="Gene3D" id="1.10.10.10">
    <property type="entry name" value="Winged helix-like DNA-binding domain superfamily/Winged helix DNA-binding domain"/>
    <property type="match status" value="1"/>
</dbReference>
<accession>A0A4Q0I2F2</accession>
<feature type="domain" description="HTH rpiR-type" evidence="4">
    <location>
        <begin position="5"/>
        <end position="81"/>
    </location>
</feature>
<dbReference type="PROSITE" id="PS51464">
    <property type="entry name" value="SIS"/>
    <property type="match status" value="1"/>
</dbReference>
<sequence length="297" mass="33568">MDKNQDLIKRIQSGMEDFSKGQKLIANFIINHYDKAAYMTAARLGEEVGVSESTVVRFANEIGYDGYPKLQSVLREMNKSKLTAVQRIEVTSNRINEGNILKSVLQSDMEKIKATLEDIDQESFNNIVQSILNAKRIYILGVRSSAPLASFLGFYFNLIFDNVRLVHTTSVSEMFEQIIHASREDVVIGISFPRYSKRTINAMRFAQHQGATVVAITDSLNSPLAQNSDHVITARSDMASFVDSLVAPLSVINALIVAIGMSRKPHVHDTFERLEKIWDEYKVYEKHDHESDYGEED</sequence>
<keyword evidence="2" id="KW-0238">DNA-binding</keyword>
<feature type="domain" description="SIS" evidence="5">
    <location>
        <begin position="127"/>
        <end position="265"/>
    </location>
</feature>
<evidence type="ECO:0000259" key="5">
    <source>
        <dbReference type="PROSITE" id="PS51464"/>
    </source>
</evidence>
<dbReference type="GO" id="GO:0097367">
    <property type="term" value="F:carbohydrate derivative binding"/>
    <property type="evidence" value="ECO:0007669"/>
    <property type="project" value="InterPro"/>
</dbReference>
<evidence type="ECO:0000313" key="6">
    <source>
        <dbReference type="EMBL" id="RXE58321.1"/>
    </source>
</evidence>
<dbReference type="PANTHER" id="PTHR30514">
    <property type="entry name" value="GLUCOKINASE"/>
    <property type="match status" value="1"/>
</dbReference>
<keyword evidence="3" id="KW-0804">Transcription</keyword>
<dbReference type="InterPro" id="IPR046348">
    <property type="entry name" value="SIS_dom_sf"/>
</dbReference>
<dbReference type="GO" id="GO:0003677">
    <property type="term" value="F:DNA binding"/>
    <property type="evidence" value="ECO:0007669"/>
    <property type="project" value="UniProtKB-KW"/>
</dbReference>
<keyword evidence="7" id="KW-1185">Reference proteome</keyword>
<dbReference type="PROSITE" id="PS51071">
    <property type="entry name" value="HTH_RPIR"/>
    <property type="match status" value="1"/>
</dbReference>
<dbReference type="AlphaFoldDB" id="A0A4Q0I2F2"/>
<evidence type="ECO:0000313" key="7">
    <source>
        <dbReference type="Proteomes" id="UP000289166"/>
    </source>
</evidence>
<comment type="caution">
    <text evidence="6">The sequence shown here is derived from an EMBL/GenBank/DDBJ whole genome shotgun (WGS) entry which is preliminary data.</text>
</comment>
<dbReference type="InterPro" id="IPR036388">
    <property type="entry name" value="WH-like_DNA-bd_sf"/>
</dbReference>
<dbReference type="InterPro" id="IPR047640">
    <property type="entry name" value="RpiR-like"/>
</dbReference>
<dbReference type="GO" id="GO:1901135">
    <property type="term" value="P:carbohydrate derivative metabolic process"/>
    <property type="evidence" value="ECO:0007669"/>
    <property type="project" value="InterPro"/>
</dbReference>
<reference evidence="7" key="1">
    <citation type="submission" date="2018-11" db="EMBL/GenBank/DDBJ databases">
        <title>Genome sequencing of a novel mesophilic and cellulolytic organism within the genus Hungateiclostridium.</title>
        <authorList>
            <person name="Rettenmaier R."/>
            <person name="Liebl W."/>
            <person name="Zverlov V."/>
        </authorList>
    </citation>
    <scope>NUCLEOTIDE SEQUENCE [LARGE SCALE GENOMIC DNA]</scope>
    <source>
        <strain evidence="7">N2K1</strain>
    </source>
</reference>
<dbReference type="EMBL" id="RLII01000020">
    <property type="protein sequence ID" value="RXE58321.1"/>
    <property type="molecule type" value="Genomic_DNA"/>
</dbReference>
<protein>
    <submittedName>
        <fullName evidence="6">MurR/RpiR family transcriptional regulator</fullName>
    </submittedName>
</protein>
<organism evidence="6 7">
    <name type="scientific">Acetivibrio mesophilus</name>
    <dbReference type="NCBI Taxonomy" id="2487273"/>
    <lineage>
        <taxon>Bacteria</taxon>
        <taxon>Bacillati</taxon>
        <taxon>Bacillota</taxon>
        <taxon>Clostridia</taxon>
        <taxon>Eubacteriales</taxon>
        <taxon>Oscillospiraceae</taxon>
        <taxon>Acetivibrio</taxon>
    </lineage>
</organism>
<dbReference type="Pfam" id="PF01380">
    <property type="entry name" value="SIS"/>
    <property type="match status" value="1"/>
</dbReference>
<dbReference type="PANTHER" id="PTHR30514:SF18">
    <property type="entry name" value="RPIR-FAMILY TRANSCRIPTIONAL REGULATOR"/>
    <property type="match status" value="1"/>
</dbReference>
<dbReference type="SUPFAM" id="SSF53697">
    <property type="entry name" value="SIS domain"/>
    <property type="match status" value="1"/>
</dbReference>
<keyword evidence="1" id="KW-0805">Transcription regulation</keyword>
<dbReference type="InterPro" id="IPR000281">
    <property type="entry name" value="HTH_RpiR"/>
</dbReference>
<dbReference type="Proteomes" id="UP000289166">
    <property type="component" value="Unassembled WGS sequence"/>
</dbReference>
<dbReference type="InterPro" id="IPR035472">
    <property type="entry name" value="RpiR-like_SIS"/>
</dbReference>
<dbReference type="OrthoDB" id="2930at2"/>
<dbReference type="RefSeq" id="WP_069193776.1">
    <property type="nucleotide sequence ID" value="NZ_RLII01000020.1"/>
</dbReference>
<dbReference type="Gene3D" id="3.40.50.10490">
    <property type="entry name" value="Glucose-6-phosphate isomerase like protein, domain 1"/>
    <property type="match status" value="1"/>
</dbReference>
<proteinExistence type="predicted"/>
<dbReference type="SUPFAM" id="SSF46689">
    <property type="entry name" value="Homeodomain-like"/>
    <property type="match status" value="1"/>
</dbReference>
<dbReference type="InterPro" id="IPR001347">
    <property type="entry name" value="SIS_dom"/>
</dbReference>
<dbReference type="Pfam" id="PF01418">
    <property type="entry name" value="HTH_6"/>
    <property type="match status" value="1"/>
</dbReference>
<dbReference type="CDD" id="cd05013">
    <property type="entry name" value="SIS_RpiR"/>
    <property type="match status" value="1"/>
</dbReference>
<gene>
    <name evidence="6" type="ORF">EFD62_12855</name>
</gene>
<evidence type="ECO:0000256" key="1">
    <source>
        <dbReference type="ARBA" id="ARBA00023015"/>
    </source>
</evidence>